<accession>A0A7G9W3R7</accession>
<evidence type="ECO:0000313" key="1">
    <source>
        <dbReference type="EMBL" id="QNO13329.1"/>
    </source>
</evidence>
<dbReference type="KEGG" id="acae:HYG86_00320"/>
<dbReference type="NCBIfam" id="NF047360">
    <property type="entry name" value="tail_chap_PVL"/>
    <property type="match status" value="1"/>
</dbReference>
<organism evidence="1 2">
    <name type="scientific">Alkalicella caledoniensis</name>
    <dbReference type="NCBI Taxonomy" id="2731377"/>
    <lineage>
        <taxon>Bacteria</taxon>
        <taxon>Bacillati</taxon>
        <taxon>Bacillota</taxon>
        <taxon>Clostridia</taxon>
        <taxon>Eubacteriales</taxon>
        <taxon>Proteinivoracaceae</taxon>
        <taxon>Alkalicella</taxon>
    </lineage>
</organism>
<dbReference type="Pfam" id="PF23857">
    <property type="entry name" value="Phage_TAC_19"/>
    <property type="match status" value="1"/>
</dbReference>
<reference evidence="1 2" key="1">
    <citation type="submission" date="2020-07" db="EMBL/GenBank/DDBJ databases">
        <title>Alkalicella. sp. LB2 genome.</title>
        <authorList>
            <person name="Postec A."/>
            <person name="Quemeneur M."/>
        </authorList>
    </citation>
    <scope>NUCLEOTIDE SEQUENCE [LARGE SCALE GENOMIC DNA]</scope>
    <source>
        <strain evidence="1 2">LB2</strain>
    </source>
</reference>
<dbReference type="RefSeq" id="WP_213167003.1">
    <property type="nucleotide sequence ID" value="NZ_CP058559.1"/>
</dbReference>
<name>A0A7G9W3R7_ALKCA</name>
<keyword evidence="2" id="KW-1185">Reference proteome</keyword>
<gene>
    <name evidence="1" type="ORF">HYG86_00320</name>
</gene>
<protein>
    <submittedName>
        <fullName evidence="1">Uncharacterized protein</fullName>
    </submittedName>
</protein>
<proteinExistence type="predicted"/>
<dbReference type="AlphaFoldDB" id="A0A7G9W3R7"/>
<sequence>MQITLKIKGKDKTFITDFISARMVRRTIEVSKGINFNDMAPEELDQMVGFIVELFSHQFTIDDVYDGLPSKELIPTMMNCINEVVGEMGEATAGDEKNE</sequence>
<dbReference type="InterPro" id="IPR057006">
    <property type="entry name" value="Phage_TAC_19"/>
</dbReference>
<evidence type="ECO:0000313" key="2">
    <source>
        <dbReference type="Proteomes" id="UP000516160"/>
    </source>
</evidence>
<dbReference type="Proteomes" id="UP000516160">
    <property type="component" value="Chromosome"/>
</dbReference>
<dbReference type="EMBL" id="CP058559">
    <property type="protein sequence ID" value="QNO13329.1"/>
    <property type="molecule type" value="Genomic_DNA"/>
</dbReference>